<reference evidence="6 7" key="1">
    <citation type="submission" date="2016-09" db="EMBL/GenBank/DDBJ databases">
        <title>Extensive genetic diversity and differential bi-allelic expression allows diatom success in the polar Southern Ocean.</title>
        <authorList>
            <consortium name="DOE Joint Genome Institute"/>
            <person name="Mock T."/>
            <person name="Otillar R.P."/>
            <person name="Strauss J."/>
            <person name="Dupont C."/>
            <person name="Frickenhaus S."/>
            <person name="Maumus F."/>
            <person name="Mcmullan M."/>
            <person name="Sanges R."/>
            <person name="Schmutz J."/>
            <person name="Toseland A."/>
            <person name="Valas R."/>
            <person name="Veluchamy A."/>
            <person name="Ward B.J."/>
            <person name="Allen A."/>
            <person name="Barry K."/>
            <person name="Falciatore A."/>
            <person name="Ferrante M."/>
            <person name="Fortunato A.E."/>
            <person name="Gloeckner G."/>
            <person name="Gruber A."/>
            <person name="Hipkin R."/>
            <person name="Janech M."/>
            <person name="Kroth P."/>
            <person name="Leese F."/>
            <person name="Lindquist E."/>
            <person name="Lyon B.R."/>
            <person name="Martin J."/>
            <person name="Mayer C."/>
            <person name="Parker M."/>
            <person name="Quesneville H."/>
            <person name="Raymond J."/>
            <person name="Uhlig C."/>
            <person name="Valentin K.U."/>
            <person name="Worden A.Z."/>
            <person name="Armbrust E.V."/>
            <person name="Bowler C."/>
            <person name="Green B."/>
            <person name="Moulton V."/>
            <person name="Van Oosterhout C."/>
            <person name="Grigoriev I."/>
        </authorList>
    </citation>
    <scope>NUCLEOTIDE SEQUENCE [LARGE SCALE GENOMIC DNA]</scope>
    <source>
        <strain evidence="6 7">CCMP1102</strain>
    </source>
</reference>
<keyword evidence="7" id="KW-1185">Reference proteome</keyword>
<keyword evidence="3" id="KW-0325">Glycoprotein</keyword>
<dbReference type="PROSITE" id="PS00135">
    <property type="entry name" value="TRYPSIN_SER"/>
    <property type="match status" value="1"/>
</dbReference>
<dbReference type="GO" id="GO:0006508">
    <property type="term" value="P:proteolysis"/>
    <property type="evidence" value="ECO:0007669"/>
    <property type="project" value="UniProtKB-KW"/>
</dbReference>
<dbReference type="PANTHER" id="PTHR24252">
    <property type="entry name" value="ACROSIN-RELATED"/>
    <property type="match status" value="1"/>
</dbReference>
<evidence type="ECO:0000256" key="3">
    <source>
        <dbReference type="ARBA" id="ARBA00023180"/>
    </source>
</evidence>
<dbReference type="SUPFAM" id="SSF50494">
    <property type="entry name" value="Trypsin-like serine proteases"/>
    <property type="match status" value="1"/>
</dbReference>
<gene>
    <name evidence="6" type="ORF">FRACYDRAFT_271061</name>
</gene>
<dbReference type="InParanoid" id="A0A1E7EWU8"/>
<dbReference type="PANTHER" id="PTHR24252:SF27">
    <property type="entry name" value="TRANSMEMBRANE PROTEASE SERINE 3-LIKE"/>
    <property type="match status" value="1"/>
</dbReference>
<keyword evidence="4" id="KW-0720">Serine protease</keyword>
<feature type="domain" description="Peptidase S1" evidence="5">
    <location>
        <begin position="39"/>
        <end position="253"/>
    </location>
</feature>
<dbReference type="SMART" id="SM00020">
    <property type="entry name" value="Tryp_SPc"/>
    <property type="match status" value="1"/>
</dbReference>
<keyword evidence="4" id="KW-0378">Hydrolase</keyword>
<evidence type="ECO:0000313" key="7">
    <source>
        <dbReference type="Proteomes" id="UP000095751"/>
    </source>
</evidence>
<dbReference type="PROSITE" id="PS00134">
    <property type="entry name" value="TRYPSIN_HIS"/>
    <property type="match status" value="1"/>
</dbReference>
<dbReference type="InterPro" id="IPR033116">
    <property type="entry name" value="TRYPSIN_SER"/>
</dbReference>
<evidence type="ECO:0000256" key="2">
    <source>
        <dbReference type="ARBA" id="ARBA00023157"/>
    </source>
</evidence>
<organism evidence="6 7">
    <name type="scientific">Fragilariopsis cylindrus CCMP1102</name>
    <dbReference type="NCBI Taxonomy" id="635003"/>
    <lineage>
        <taxon>Eukaryota</taxon>
        <taxon>Sar</taxon>
        <taxon>Stramenopiles</taxon>
        <taxon>Ochrophyta</taxon>
        <taxon>Bacillariophyta</taxon>
        <taxon>Bacillariophyceae</taxon>
        <taxon>Bacillariophycidae</taxon>
        <taxon>Bacillariales</taxon>
        <taxon>Bacillariaceae</taxon>
        <taxon>Fragilariopsis</taxon>
    </lineage>
</organism>
<dbReference type="KEGG" id="fcy:FRACYDRAFT_271061"/>
<dbReference type="AlphaFoldDB" id="A0A1E7EWU8"/>
<dbReference type="CDD" id="cd00190">
    <property type="entry name" value="Tryp_SPc"/>
    <property type="match status" value="1"/>
</dbReference>
<dbReference type="PROSITE" id="PS50240">
    <property type="entry name" value="TRYPSIN_DOM"/>
    <property type="match status" value="1"/>
</dbReference>
<proteinExistence type="predicted"/>
<name>A0A1E7EWU8_9STRA</name>
<dbReference type="InterPro" id="IPR043504">
    <property type="entry name" value="Peptidase_S1_PA_chymotrypsin"/>
</dbReference>
<dbReference type="OrthoDB" id="44567at2759"/>
<evidence type="ECO:0000256" key="1">
    <source>
        <dbReference type="ARBA" id="ARBA00023026"/>
    </source>
</evidence>
<keyword evidence="4 6" id="KW-0645">Protease</keyword>
<keyword evidence="2" id="KW-1015">Disulfide bond</keyword>
<dbReference type="Proteomes" id="UP000095751">
    <property type="component" value="Unassembled WGS sequence"/>
</dbReference>
<dbReference type="InterPro" id="IPR009003">
    <property type="entry name" value="Peptidase_S1_PA"/>
</dbReference>
<dbReference type="EMBL" id="KV784371">
    <property type="protein sequence ID" value="OEU10508.1"/>
    <property type="molecule type" value="Genomic_DNA"/>
</dbReference>
<accession>A0A1E7EWU8</accession>
<dbReference type="InterPro" id="IPR001254">
    <property type="entry name" value="Trypsin_dom"/>
</dbReference>
<dbReference type="InterPro" id="IPR018114">
    <property type="entry name" value="TRYPSIN_HIS"/>
</dbReference>
<feature type="non-terminal residue" evidence="6">
    <location>
        <position position="253"/>
    </location>
</feature>
<evidence type="ECO:0000256" key="4">
    <source>
        <dbReference type="RuleBase" id="RU363034"/>
    </source>
</evidence>
<dbReference type="Pfam" id="PF00089">
    <property type="entry name" value="Trypsin"/>
    <property type="match status" value="1"/>
</dbReference>
<dbReference type="Gene3D" id="2.40.10.10">
    <property type="entry name" value="Trypsin-like serine proteases"/>
    <property type="match status" value="2"/>
</dbReference>
<dbReference type="PRINTS" id="PR00722">
    <property type="entry name" value="CHYMOTRYPSIN"/>
</dbReference>
<dbReference type="FunFam" id="2.40.10.10:FF:000002">
    <property type="entry name" value="Transmembrane protease serine"/>
    <property type="match status" value="1"/>
</dbReference>
<sequence length="253" mass="26684">MKFTSQTVVSFIAATTISIYGHGVVGSSESSLRHRSVLVVGGDESDYGEFPYYVSMGGCGGSLIAPRVVLTAAHCQPQNYNINEQVTVGPTKRNSLNNEGFKNAERILVTDAISHPKFGEGTGINYDYALMLLETEYIIESDITLKLNFDSDFPEEGSVLDVLGMGTTSSGASSVANMLRDVKVPAITNAECKNNYGSSSVTPQMLCAGYPEGKKDACQGDSGGPLVKITGNIHTQVGITSWGYGCALAGKAG</sequence>
<protein>
    <submittedName>
        <fullName evidence="6">Trypsin-like serine protease</fullName>
    </submittedName>
</protein>
<keyword evidence="1" id="KW-0843">Virulence</keyword>
<evidence type="ECO:0000313" key="6">
    <source>
        <dbReference type="EMBL" id="OEU10508.1"/>
    </source>
</evidence>
<dbReference type="InterPro" id="IPR001314">
    <property type="entry name" value="Peptidase_S1A"/>
</dbReference>
<dbReference type="GO" id="GO:0004252">
    <property type="term" value="F:serine-type endopeptidase activity"/>
    <property type="evidence" value="ECO:0007669"/>
    <property type="project" value="InterPro"/>
</dbReference>
<evidence type="ECO:0000259" key="5">
    <source>
        <dbReference type="PROSITE" id="PS50240"/>
    </source>
</evidence>